<dbReference type="PANTHER" id="PTHR34047">
    <property type="entry name" value="NUCLEAR INTRON MATURASE 1, MITOCHONDRIAL-RELATED"/>
    <property type="match status" value="1"/>
</dbReference>
<gene>
    <name evidence="2" type="ORF">AUJ40_00415</name>
</gene>
<dbReference type="CDD" id="cd01651">
    <property type="entry name" value="RT_G2_intron"/>
    <property type="match status" value="1"/>
</dbReference>
<proteinExistence type="predicted"/>
<dbReference type="Pfam" id="PF00078">
    <property type="entry name" value="RVT_1"/>
    <property type="match status" value="1"/>
</dbReference>
<organism evidence="2 3">
    <name type="scientific">Candidatus Berkelbacteria bacterium CG1_02_42_45</name>
    <dbReference type="NCBI Taxonomy" id="1805036"/>
    <lineage>
        <taxon>Bacteria</taxon>
        <taxon>Candidatus Berkelbacteria</taxon>
    </lineage>
</organism>
<evidence type="ECO:0000313" key="2">
    <source>
        <dbReference type="EMBL" id="OIN90152.1"/>
    </source>
</evidence>
<dbReference type="AlphaFoldDB" id="A0A1J4RSZ2"/>
<dbReference type="InterPro" id="IPR043502">
    <property type="entry name" value="DNA/RNA_pol_sf"/>
</dbReference>
<feature type="domain" description="Reverse transcriptase" evidence="1">
    <location>
        <begin position="1"/>
        <end position="293"/>
    </location>
</feature>
<reference evidence="2 3" key="1">
    <citation type="journal article" date="2016" name="Environ. Microbiol.">
        <title>Genomic resolution of a cold subsurface aquifer community provides metabolic insights for novel microbes adapted to high CO concentrations.</title>
        <authorList>
            <person name="Probst A.J."/>
            <person name="Castelle C.J."/>
            <person name="Singh A."/>
            <person name="Brown C.T."/>
            <person name="Anantharaman K."/>
            <person name="Sharon I."/>
            <person name="Hug L.A."/>
            <person name="Burstein D."/>
            <person name="Emerson J.B."/>
            <person name="Thomas B.C."/>
            <person name="Banfield J.F."/>
        </authorList>
    </citation>
    <scope>NUCLEOTIDE SEQUENCE [LARGE SCALE GENOMIC DNA]</scope>
    <source>
        <strain evidence="2">CG1_02_42_45</strain>
    </source>
</reference>
<comment type="caution">
    <text evidence="2">The sequence shown here is derived from an EMBL/GenBank/DDBJ whole genome shotgun (WGS) entry which is preliminary data.</text>
</comment>
<dbReference type="InterPro" id="IPR051083">
    <property type="entry name" value="GrpII_Intron_Splice-Mob/Def"/>
</dbReference>
<evidence type="ECO:0000313" key="3">
    <source>
        <dbReference type="Proteomes" id="UP000182753"/>
    </source>
</evidence>
<evidence type="ECO:0000259" key="1">
    <source>
        <dbReference type="PROSITE" id="PS50878"/>
    </source>
</evidence>
<dbReference type="Proteomes" id="UP000182753">
    <property type="component" value="Unassembled WGS sequence"/>
</dbReference>
<dbReference type="PROSITE" id="PS50878">
    <property type="entry name" value="RT_POL"/>
    <property type="match status" value="1"/>
</dbReference>
<dbReference type="PANTHER" id="PTHR34047:SF8">
    <property type="entry name" value="PROTEIN YKFC"/>
    <property type="match status" value="1"/>
</dbReference>
<dbReference type="EMBL" id="MNUJ01000008">
    <property type="protein sequence ID" value="OIN90152.1"/>
    <property type="molecule type" value="Genomic_DNA"/>
</dbReference>
<accession>A0A1J4RSZ2</accession>
<sequence>MENLFDKIISYENLFLAWKEFRSGKRKKEDVQLFERNLADNLYELHLALKNKTYRHGHYSSFYINDPKLRNIQKAEVVDRILHHAIYRILYPIFDRTFCFDSYSCRLGKGTHKAVRKLDSFIRKISKNYSWECFALKCDVKKFFASVDHEILLEMIERKIKDRNVLRLLGEILASFPLDSPAARIERERESFCLRQKPLFSQTEIPIGNLTSQLFANIYLNELDKFIKHQLHLKYYVRYCDDFVILSRSYSEFNNLIPQIQNFLGSRLKLRLHENKVLIRRPRQGIDFLGYVILPNCIVLRTKMRKRMIKKVNVDNLASYSGILKHCKGYELEKKIVVLADLSEKVPK</sequence>
<name>A0A1J4RSZ2_9BACT</name>
<dbReference type="SUPFAM" id="SSF56672">
    <property type="entry name" value="DNA/RNA polymerases"/>
    <property type="match status" value="1"/>
</dbReference>
<dbReference type="InterPro" id="IPR000477">
    <property type="entry name" value="RT_dom"/>
</dbReference>
<protein>
    <recommendedName>
        <fullName evidence="1">Reverse transcriptase domain-containing protein</fullName>
    </recommendedName>
</protein>